<feature type="compositionally biased region" description="Polar residues" evidence="1">
    <location>
        <begin position="1"/>
        <end position="14"/>
    </location>
</feature>
<dbReference type="EMBL" id="BLAF01000041">
    <property type="protein sequence ID" value="GES23434.1"/>
    <property type="molecule type" value="Genomic_DNA"/>
</dbReference>
<evidence type="ECO:0000313" key="3">
    <source>
        <dbReference type="Proteomes" id="UP000377595"/>
    </source>
</evidence>
<evidence type="ECO:0000313" key="2">
    <source>
        <dbReference type="EMBL" id="GES23434.1"/>
    </source>
</evidence>
<feature type="compositionally biased region" description="Low complexity" evidence="1">
    <location>
        <begin position="15"/>
        <end position="29"/>
    </location>
</feature>
<keyword evidence="3" id="KW-1185">Reference proteome</keyword>
<name>A0A5M3XQB2_9ACTN</name>
<reference evidence="2 3" key="1">
    <citation type="submission" date="2019-10" db="EMBL/GenBank/DDBJ databases">
        <title>Whole genome shotgun sequence of Acrocarpospora pleiomorpha NBRC 16267.</title>
        <authorList>
            <person name="Ichikawa N."/>
            <person name="Kimura A."/>
            <person name="Kitahashi Y."/>
            <person name="Komaki H."/>
            <person name="Oguchi A."/>
        </authorList>
    </citation>
    <scope>NUCLEOTIDE SEQUENCE [LARGE SCALE GENOMIC DNA]</scope>
    <source>
        <strain evidence="2 3">NBRC 16267</strain>
    </source>
</reference>
<proteinExistence type="predicted"/>
<dbReference type="AlphaFoldDB" id="A0A5M3XQB2"/>
<evidence type="ECO:0000256" key="1">
    <source>
        <dbReference type="SAM" id="MobiDB-lite"/>
    </source>
</evidence>
<sequence>MAATVSGNPRTPYQTTNAASATPPTAIAPGENHPANTSGNPASNHPATPSTGTTDPTASTLPADGHHERSTPNLRITRA</sequence>
<feature type="region of interest" description="Disordered" evidence="1">
    <location>
        <begin position="1"/>
        <end position="79"/>
    </location>
</feature>
<dbReference type="Proteomes" id="UP000377595">
    <property type="component" value="Unassembled WGS sequence"/>
</dbReference>
<organism evidence="2 3">
    <name type="scientific">Acrocarpospora pleiomorpha</name>
    <dbReference type="NCBI Taxonomy" id="90975"/>
    <lineage>
        <taxon>Bacteria</taxon>
        <taxon>Bacillati</taxon>
        <taxon>Actinomycetota</taxon>
        <taxon>Actinomycetes</taxon>
        <taxon>Streptosporangiales</taxon>
        <taxon>Streptosporangiaceae</taxon>
        <taxon>Acrocarpospora</taxon>
    </lineage>
</organism>
<protein>
    <submittedName>
        <fullName evidence="2">Uncharacterized protein</fullName>
    </submittedName>
</protein>
<feature type="compositionally biased region" description="Polar residues" evidence="1">
    <location>
        <begin position="34"/>
        <end position="60"/>
    </location>
</feature>
<accession>A0A5M3XQB2</accession>
<gene>
    <name evidence="2" type="ORF">Aple_063330</name>
</gene>
<comment type="caution">
    <text evidence="2">The sequence shown here is derived from an EMBL/GenBank/DDBJ whole genome shotgun (WGS) entry which is preliminary data.</text>
</comment>